<protein>
    <submittedName>
        <fullName evidence="1">Uncharacterized protein</fullName>
    </submittedName>
</protein>
<evidence type="ECO:0000313" key="1">
    <source>
        <dbReference type="EMBL" id="KAG4306518.1"/>
    </source>
</evidence>
<accession>A0ACB7CH54</accession>
<reference evidence="1 2" key="1">
    <citation type="journal article" date="2021" name="Commun. Biol.">
        <title>Genomic insights into the host specific adaptation of the Pneumocystis genus.</title>
        <authorList>
            <person name="Cisse O.H."/>
            <person name="Ma L."/>
            <person name="Dekker J.P."/>
            <person name="Khil P.P."/>
            <person name="Youn J.-H."/>
            <person name="Brenchley J.M."/>
            <person name="Blair R."/>
            <person name="Pahar B."/>
            <person name="Chabe M."/>
            <person name="Van Rompay K.K.A."/>
            <person name="Keesler R."/>
            <person name="Sukura A."/>
            <person name="Hirsch V."/>
            <person name="Kutty G."/>
            <person name="Liu Y."/>
            <person name="Peng L."/>
            <person name="Chen J."/>
            <person name="Song J."/>
            <person name="Weissenbacher-Lang C."/>
            <person name="Xu J."/>
            <person name="Upham N.S."/>
            <person name="Stajich J.E."/>
            <person name="Cuomo C.A."/>
            <person name="Cushion M.T."/>
            <person name="Kovacs J.A."/>
        </authorList>
    </citation>
    <scope>NUCLEOTIDE SEQUENCE [LARGE SCALE GENOMIC DNA]</scope>
    <source>
        <strain evidence="1 2">RABM</strain>
    </source>
</reference>
<sequence length="544" mass="62604">MNAFEILSKGTNLKKRKIEELEKNDVQKRKIIKDIEFKKKFTSLTPTDEEIKEFQRFFRIRVTGDNVPPPIMSFSTMSNELQFPNFIQKNLKKYGFDTPTPVQMQTIPIAASGRDLFVCSPTGSGKTLAFIIPILIDLKKHSHEGFRALIITPVKELSKQIYREIKRLTEGKKFKICHLRRSTISNITESKCDIIISTPQMTLKAIFEKKLNYNNMRHLVLDEGDRLFDSEFLEQTNKLITLFSSNVRKSLFSATIPSSVENFMKAIMNNPVRIIVWKKDTAMDTIEQKLVHVGSEEGKIVALRQLIHEGGLKPPALIFVQSVERANELYRELQLEGLKIDVMHSERTSAQRDTLIHRFRNGEIFILICTDLMSRGIDFKGIALVINYDFPTSVQSYIHRIGRTGRAGRCGQAITYFATSDIQYLRSARYCRMLEETSFRGQSWEFACLLLYATTSLLILSPLVSLTFLASPLSFCLIYLWSRRNPSVRLSFLGLFVFNAPYLPWILLWFSFILHNTIPKGDLLGMFVGHVYYYLKDVMPTISP</sequence>
<dbReference type="EMBL" id="JABTEG010000001">
    <property type="protein sequence ID" value="KAG4306518.1"/>
    <property type="molecule type" value="Genomic_DNA"/>
</dbReference>
<evidence type="ECO:0000313" key="2">
    <source>
        <dbReference type="Proteomes" id="UP000768646"/>
    </source>
</evidence>
<name>A0ACB7CH54_9ASCO</name>
<dbReference type="Proteomes" id="UP000768646">
    <property type="component" value="Unassembled WGS sequence"/>
</dbReference>
<comment type="caution">
    <text evidence="1">The sequence shown here is derived from an EMBL/GenBank/DDBJ whole genome shotgun (WGS) entry which is preliminary data.</text>
</comment>
<keyword evidence="2" id="KW-1185">Reference proteome</keyword>
<organism evidence="1 2">
    <name type="scientific">Pneumocystis oryctolagi</name>
    <dbReference type="NCBI Taxonomy" id="42067"/>
    <lineage>
        <taxon>Eukaryota</taxon>
        <taxon>Fungi</taxon>
        <taxon>Dikarya</taxon>
        <taxon>Ascomycota</taxon>
        <taxon>Taphrinomycotina</taxon>
        <taxon>Pneumocystomycetes</taxon>
        <taxon>Pneumocystaceae</taxon>
        <taxon>Pneumocystis</taxon>
    </lineage>
</organism>
<proteinExistence type="predicted"/>
<gene>
    <name evidence="1" type="ORF">PORY_000506</name>
</gene>